<evidence type="ECO:0000313" key="4">
    <source>
        <dbReference type="Proteomes" id="UP001420932"/>
    </source>
</evidence>
<keyword evidence="1" id="KW-0505">Motor protein</keyword>
<dbReference type="EMBL" id="JBBNAF010000013">
    <property type="protein sequence ID" value="KAK9086995.1"/>
    <property type="molecule type" value="Genomic_DNA"/>
</dbReference>
<evidence type="ECO:0000313" key="3">
    <source>
        <dbReference type="EMBL" id="KAK9086995.1"/>
    </source>
</evidence>
<dbReference type="Pfam" id="PF00225">
    <property type="entry name" value="Kinesin"/>
    <property type="match status" value="1"/>
</dbReference>
<dbReference type="GO" id="GO:0005524">
    <property type="term" value="F:ATP binding"/>
    <property type="evidence" value="ECO:0007669"/>
    <property type="project" value="InterPro"/>
</dbReference>
<name>A0AAP0E599_9MAGN</name>
<dbReference type="SUPFAM" id="SSF52540">
    <property type="entry name" value="P-loop containing nucleoside triphosphate hydrolases"/>
    <property type="match status" value="1"/>
</dbReference>
<dbReference type="GO" id="GO:0007018">
    <property type="term" value="P:microtubule-based movement"/>
    <property type="evidence" value="ECO:0007669"/>
    <property type="project" value="InterPro"/>
</dbReference>
<organism evidence="3 4">
    <name type="scientific">Stephania yunnanensis</name>
    <dbReference type="NCBI Taxonomy" id="152371"/>
    <lineage>
        <taxon>Eukaryota</taxon>
        <taxon>Viridiplantae</taxon>
        <taxon>Streptophyta</taxon>
        <taxon>Embryophyta</taxon>
        <taxon>Tracheophyta</taxon>
        <taxon>Spermatophyta</taxon>
        <taxon>Magnoliopsida</taxon>
        <taxon>Ranunculales</taxon>
        <taxon>Menispermaceae</taxon>
        <taxon>Menispermoideae</taxon>
        <taxon>Cissampelideae</taxon>
        <taxon>Stephania</taxon>
    </lineage>
</organism>
<dbReference type="GO" id="GO:0003777">
    <property type="term" value="F:microtubule motor activity"/>
    <property type="evidence" value="ECO:0007669"/>
    <property type="project" value="InterPro"/>
</dbReference>
<protein>
    <recommendedName>
        <fullName evidence="2">Kinesin motor domain-containing protein</fullName>
    </recommendedName>
</protein>
<dbReference type="InterPro" id="IPR001752">
    <property type="entry name" value="Kinesin_motor_dom"/>
</dbReference>
<gene>
    <name evidence="3" type="ORF">Syun_029389</name>
</gene>
<dbReference type="Proteomes" id="UP001420932">
    <property type="component" value="Unassembled WGS sequence"/>
</dbReference>
<keyword evidence="4" id="KW-1185">Reference proteome</keyword>
<reference evidence="3 4" key="1">
    <citation type="submission" date="2024-01" db="EMBL/GenBank/DDBJ databases">
        <title>Genome assemblies of Stephania.</title>
        <authorList>
            <person name="Yang L."/>
        </authorList>
    </citation>
    <scope>NUCLEOTIDE SEQUENCE [LARGE SCALE GENOMIC DNA]</scope>
    <source>
        <strain evidence="3">YNDBR</strain>
        <tissue evidence="3">Leaf</tissue>
    </source>
</reference>
<sequence length="217" mass="25175">MALDRVEEEVNTLAECCDKTFLQRAGLELMDMMAVYQEGAYERLCKHFEGNVSDLELYFFIVNNEYGEQTEEELLPGGRTFYAKWYPNKGFIIFDAFGKHRDVWFHDVLNSRVERSSFGIKVVTLHVSNMLNKRWTQRWIHGVYGVALVSPLVLEENGAFQFKTHLTMETERKVILPDLVWIEKIEKARSEGKILEEAKTINKSLYALGNVINALKN</sequence>
<feature type="domain" description="Kinesin motor" evidence="2">
    <location>
        <begin position="170"/>
        <end position="216"/>
    </location>
</feature>
<dbReference type="GO" id="GO:0008017">
    <property type="term" value="F:microtubule binding"/>
    <property type="evidence" value="ECO:0007669"/>
    <property type="project" value="InterPro"/>
</dbReference>
<dbReference type="AlphaFoldDB" id="A0AAP0E599"/>
<dbReference type="InterPro" id="IPR027417">
    <property type="entry name" value="P-loop_NTPase"/>
</dbReference>
<dbReference type="Gene3D" id="3.40.850.10">
    <property type="entry name" value="Kinesin motor domain"/>
    <property type="match status" value="1"/>
</dbReference>
<evidence type="ECO:0000256" key="1">
    <source>
        <dbReference type="ARBA" id="ARBA00023175"/>
    </source>
</evidence>
<comment type="caution">
    <text evidence="3">The sequence shown here is derived from an EMBL/GenBank/DDBJ whole genome shotgun (WGS) entry which is preliminary data.</text>
</comment>
<accession>A0AAP0E599</accession>
<evidence type="ECO:0000259" key="2">
    <source>
        <dbReference type="Pfam" id="PF00225"/>
    </source>
</evidence>
<proteinExistence type="predicted"/>
<dbReference type="InterPro" id="IPR036961">
    <property type="entry name" value="Kinesin_motor_dom_sf"/>
</dbReference>